<protein>
    <submittedName>
        <fullName evidence="1">Uncharacterized protein</fullName>
    </submittedName>
</protein>
<dbReference type="AlphaFoldDB" id="X1DDC7"/>
<sequence length="230" mass="26028">MGYFDIPPHVIDSDTEVPDGAAISYFNEYIAPHLGVAIMWDVKVNPPTRLMDQLRIGEKDGMIFLGKTEERTKYYHYPDPYLTIPETLAFLKDKSPGKIDDVTDLYGMTIGFLVGGRIPDALDDENIKYDLIAGKRLFERNVDKLLAGRIDAIYAPLSTALANIIDQKGVSDKIELIPMEFLDPVNIYTVFSKQTVKEQIINNYNNALSAALDEIEYLDYMEKYKSGRSN</sequence>
<evidence type="ECO:0000313" key="1">
    <source>
        <dbReference type="EMBL" id="GAH03044.1"/>
    </source>
</evidence>
<reference evidence="1" key="1">
    <citation type="journal article" date="2014" name="Front. Microbiol.">
        <title>High frequency of phylogenetically diverse reductive dehalogenase-homologous genes in deep subseafloor sedimentary metagenomes.</title>
        <authorList>
            <person name="Kawai M."/>
            <person name="Futagami T."/>
            <person name="Toyoda A."/>
            <person name="Takaki Y."/>
            <person name="Nishi S."/>
            <person name="Hori S."/>
            <person name="Arai W."/>
            <person name="Tsubouchi T."/>
            <person name="Morono Y."/>
            <person name="Uchiyama I."/>
            <person name="Ito T."/>
            <person name="Fujiyama A."/>
            <person name="Inagaki F."/>
            <person name="Takami H."/>
        </authorList>
    </citation>
    <scope>NUCLEOTIDE SEQUENCE</scope>
    <source>
        <strain evidence="1">Expedition CK06-06</strain>
    </source>
</reference>
<organism evidence="1">
    <name type="scientific">marine sediment metagenome</name>
    <dbReference type="NCBI Taxonomy" id="412755"/>
    <lineage>
        <taxon>unclassified sequences</taxon>
        <taxon>metagenomes</taxon>
        <taxon>ecological metagenomes</taxon>
    </lineage>
</organism>
<dbReference type="SUPFAM" id="SSF53850">
    <property type="entry name" value="Periplasmic binding protein-like II"/>
    <property type="match status" value="1"/>
</dbReference>
<gene>
    <name evidence="1" type="ORF">S01H4_49893</name>
</gene>
<name>X1DDC7_9ZZZZ</name>
<dbReference type="Gene3D" id="3.40.190.10">
    <property type="entry name" value="Periplasmic binding protein-like II"/>
    <property type="match status" value="2"/>
</dbReference>
<proteinExistence type="predicted"/>
<dbReference type="EMBL" id="BART01028268">
    <property type="protein sequence ID" value="GAH03044.1"/>
    <property type="molecule type" value="Genomic_DNA"/>
</dbReference>
<accession>X1DDC7</accession>
<comment type="caution">
    <text evidence="1">The sequence shown here is derived from an EMBL/GenBank/DDBJ whole genome shotgun (WGS) entry which is preliminary data.</text>
</comment>